<organism evidence="3 4">
    <name type="scientific">Thermotalea metallivorans</name>
    <dbReference type="NCBI Taxonomy" id="520762"/>
    <lineage>
        <taxon>Bacteria</taxon>
        <taxon>Bacillati</taxon>
        <taxon>Bacillota</taxon>
        <taxon>Clostridia</taxon>
        <taxon>Peptostreptococcales</taxon>
        <taxon>Thermotaleaceae</taxon>
        <taxon>Thermotalea</taxon>
    </lineage>
</organism>
<dbReference type="PANTHER" id="PTHR33525:SF4">
    <property type="entry name" value="CYCLIC DI-GMP PHOSPHODIESTERASE CDGJ"/>
    <property type="match status" value="1"/>
</dbReference>
<evidence type="ECO:0000259" key="2">
    <source>
        <dbReference type="PROSITE" id="PS51833"/>
    </source>
</evidence>
<dbReference type="STRING" id="520762.AN619_03170"/>
<dbReference type="InterPro" id="IPR035919">
    <property type="entry name" value="EAL_sf"/>
</dbReference>
<dbReference type="Pfam" id="PF00563">
    <property type="entry name" value="EAL"/>
    <property type="match status" value="1"/>
</dbReference>
<proteinExistence type="predicted"/>
<evidence type="ECO:0000259" key="1">
    <source>
        <dbReference type="PROSITE" id="PS50883"/>
    </source>
</evidence>
<protein>
    <recommendedName>
        <fullName evidence="5">HDOD domain-containing protein</fullName>
    </recommendedName>
</protein>
<dbReference type="InterPro" id="IPR052340">
    <property type="entry name" value="RNase_Y/CdgJ"/>
</dbReference>
<dbReference type="Proteomes" id="UP000070456">
    <property type="component" value="Unassembled WGS sequence"/>
</dbReference>
<feature type="domain" description="EAL" evidence="1">
    <location>
        <begin position="1"/>
        <end position="206"/>
    </location>
</feature>
<sequence>MDVFVARQPIFDKSLKVVAYELLYREGEENRYGDEDGDRATSRVVTNSFLRIGIEKLTGGKKAFINFTEKLIKEEIPTIFPKELIVVEILENIVPDQNVIQACLHLKKKGYVLALDDYIFHSPYDYQELFALVDIIKVDFLSNTVEDRKSIPKKISNKKIKFLAEKVETKEEFEEALQAGYTYFQGYFFSKPIVISGKEVPVYKTNYIRVLEEIHREDPDFDKITQIIETDISMSYELLRLVHSAAFHPASKITSIKLAIARLGLKEMKKWIGLMMMRDLARDKPDELMRSALIRARFGELLAEKIGHGNRRSEVFLMGMFSYIDVLLERPLGEILKHLPLSQEIVDALLGYGGEFHHLYQLIKAYEKGNWKDVFSLAEKLKIEEKLLPKFYVDALDWTNQIFSFTNLL</sequence>
<evidence type="ECO:0000313" key="3">
    <source>
        <dbReference type="EMBL" id="KXG78007.1"/>
    </source>
</evidence>
<dbReference type="Pfam" id="PF08668">
    <property type="entry name" value="HDOD"/>
    <property type="match status" value="1"/>
</dbReference>
<dbReference type="SUPFAM" id="SSF109604">
    <property type="entry name" value="HD-domain/PDEase-like"/>
    <property type="match status" value="1"/>
</dbReference>
<dbReference type="InterPro" id="IPR013976">
    <property type="entry name" value="HDOD"/>
</dbReference>
<evidence type="ECO:0008006" key="5">
    <source>
        <dbReference type="Google" id="ProtNLM"/>
    </source>
</evidence>
<dbReference type="RefSeq" id="WP_198153208.1">
    <property type="nucleotide sequence ID" value="NZ_LOEE01000008.1"/>
</dbReference>
<dbReference type="PROSITE" id="PS50883">
    <property type="entry name" value="EAL"/>
    <property type="match status" value="1"/>
</dbReference>
<dbReference type="Gene3D" id="1.10.3210.10">
    <property type="entry name" value="Hypothetical protein af1432"/>
    <property type="match status" value="1"/>
</dbReference>
<dbReference type="InterPro" id="IPR001633">
    <property type="entry name" value="EAL_dom"/>
</dbReference>
<dbReference type="Gene3D" id="3.20.20.450">
    <property type="entry name" value="EAL domain"/>
    <property type="match status" value="1"/>
</dbReference>
<name>A0A140LBT2_9FIRM</name>
<dbReference type="EMBL" id="LOEE01000008">
    <property type="protein sequence ID" value="KXG78007.1"/>
    <property type="molecule type" value="Genomic_DNA"/>
</dbReference>
<dbReference type="SUPFAM" id="SSF141868">
    <property type="entry name" value="EAL domain-like"/>
    <property type="match status" value="1"/>
</dbReference>
<reference evidence="3 4" key="1">
    <citation type="submission" date="2015-12" db="EMBL/GenBank/DDBJ databases">
        <title>Draft genome sequence of the thermoanaerobe Thermotalea metallivorans, an isolate from the runoff channel of the Great Artesian Basin, Australia.</title>
        <authorList>
            <person name="Patel B.K."/>
        </authorList>
    </citation>
    <scope>NUCLEOTIDE SEQUENCE [LARGE SCALE GENOMIC DNA]</scope>
    <source>
        <strain evidence="3 4">B2-1</strain>
    </source>
</reference>
<dbReference type="PIRSF" id="PIRSF003180">
    <property type="entry name" value="DiGMPpdiest_YuxH"/>
    <property type="match status" value="1"/>
</dbReference>
<keyword evidence="4" id="KW-1185">Reference proteome</keyword>
<dbReference type="PATRIC" id="fig|520762.4.peg.356"/>
<accession>A0A140LBT2</accession>
<dbReference type="AlphaFoldDB" id="A0A140LBT2"/>
<gene>
    <name evidence="3" type="ORF">AN619_03170</name>
</gene>
<comment type="caution">
    <text evidence="3">The sequence shown here is derived from an EMBL/GenBank/DDBJ whole genome shotgun (WGS) entry which is preliminary data.</text>
</comment>
<dbReference type="InterPro" id="IPR014408">
    <property type="entry name" value="dGMP_Pdiesterase_EAL/HD-GYP"/>
</dbReference>
<feature type="domain" description="HDOD" evidence="2">
    <location>
        <begin position="200"/>
        <end position="387"/>
    </location>
</feature>
<dbReference type="PROSITE" id="PS51833">
    <property type="entry name" value="HDOD"/>
    <property type="match status" value="1"/>
</dbReference>
<dbReference type="SMART" id="SM00052">
    <property type="entry name" value="EAL"/>
    <property type="match status" value="1"/>
</dbReference>
<evidence type="ECO:0000313" key="4">
    <source>
        <dbReference type="Proteomes" id="UP000070456"/>
    </source>
</evidence>
<dbReference type="PANTHER" id="PTHR33525">
    <property type="match status" value="1"/>
</dbReference>